<feature type="compositionally biased region" description="Low complexity" evidence="1">
    <location>
        <begin position="100"/>
        <end position="111"/>
    </location>
</feature>
<gene>
    <name evidence="3" type="ORF">GJ688_12290</name>
</gene>
<dbReference type="Pfam" id="PF14285">
    <property type="entry name" value="DUF4367"/>
    <property type="match status" value="1"/>
</dbReference>
<accession>A0A6I3SMA6</accession>
<evidence type="ECO:0000313" key="3">
    <source>
        <dbReference type="EMBL" id="MTV49752.1"/>
    </source>
</evidence>
<evidence type="ECO:0000256" key="1">
    <source>
        <dbReference type="SAM" id="MobiDB-lite"/>
    </source>
</evidence>
<reference evidence="3 4" key="1">
    <citation type="submission" date="2019-11" db="EMBL/GenBank/DDBJ databases">
        <title>Whole-genome sequence of a the green, strictly anaerobic photosynthetic bacterium Heliobacillus mobilis DSM 6151.</title>
        <authorList>
            <person name="Kyndt J.A."/>
            <person name="Meyer T.E."/>
        </authorList>
    </citation>
    <scope>NUCLEOTIDE SEQUENCE [LARGE SCALE GENOMIC DNA]</scope>
    <source>
        <strain evidence="3 4">DSM 6151</strain>
    </source>
</reference>
<feature type="region of interest" description="Disordered" evidence="1">
    <location>
        <begin position="100"/>
        <end position="161"/>
    </location>
</feature>
<name>A0A6I3SMA6_HELMO</name>
<dbReference type="EMBL" id="WNKU01000014">
    <property type="protein sequence ID" value="MTV49752.1"/>
    <property type="molecule type" value="Genomic_DNA"/>
</dbReference>
<proteinExistence type="predicted"/>
<sequence length="341" mass="36543">MNKWSEPFLDQRIEEAVREMVENSPTPDLEASWSKFEQKLQERPVPTKPSVKGPAKHWQWAVAAAAALLIGSSLAVGLPGRHGDEQKVASLSSNVVAGSATTAKTEAAKSTPEPSGDASGILSSVNQSNQSPVEAFPLTTQPAPEAEKSPASPTDTSKATVSIAENKTSLPPKAEEPPSASAIQKDVPLLASASADKPAVNEESSLRMGIMAMAEQPQAKRALKQAKTISLELEYIPAGYQLVASSESEKTTENTKELRYKGTGSTYFRLSATADPSVESQSTITRENRSVEKMTIQGCPGELVFGKDGVVLIDWVRDGVYYRLEGNLPKDEAEKVAQHIK</sequence>
<dbReference type="InterPro" id="IPR025377">
    <property type="entry name" value="DUF4367"/>
</dbReference>
<evidence type="ECO:0000313" key="4">
    <source>
        <dbReference type="Proteomes" id="UP000430670"/>
    </source>
</evidence>
<dbReference type="AlphaFoldDB" id="A0A6I3SMA6"/>
<organism evidence="3 4">
    <name type="scientific">Heliobacterium mobile</name>
    <name type="common">Heliobacillus mobilis</name>
    <dbReference type="NCBI Taxonomy" id="28064"/>
    <lineage>
        <taxon>Bacteria</taxon>
        <taxon>Bacillati</taxon>
        <taxon>Bacillota</taxon>
        <taxon>Clostridia</taxon>
        <taxon>Eubacteriales</taxon>
        <taxon>Heliobacteriaceae</taxon>
        <taxon>Heliobacterium</taxon>
    </lineage>
</organism>
<protein>
    <submittedName>
        <fullName evidence="3">DUF4367 domain-containing protein</fullName>
    </submittedName>
</protein>
<dbReference type="Proteomes" id="UP000430670">
    <property type="component" value="Unassembled WGS sequence"/>
</dbReference>
<keyword evidence="4" id="KW-1185">Reference proteome</keyword>
<dbReference type="RefSeq" id="WP_155476842.1">
    <property type="nucleotide sequence ID" value="NZ_WNKU01000014.1"/>
</dbReference>
<evidence type="ECO:0000259" key="2">
    <source>
        <dbReference type="Pfam" id="PF14285"/>
    </source>
</evidence>
<comment type="caution">
    <text evidence="3">The sequence shown here is derived from an EMBL/GenBank/DDBJ whole genome shotgun (WGS) entry which is preliminary data.</text>
</comment>
<feature type="compositionally biased region" description="Polar residues" evidence="1">
    <location>
        <begin position="121"/>
        <end position="132"/>
    </location>
</feature>
<feature type="domain" description="DUF4367" evidence="2">
    <location>
        <begin position="231"/>
        <end position="340"/>
    </location>
</feature>
<dbReference type="OrthoDB" id="1806871at2"/>